<gene>
    <name evidence="2" type="ORF">GPM918_LOCUS40134</name>
    <name evidence="3" type="ORF">SRO942_LOCUS41060</name>
</gene>
<feature type="region of interest" description="Disordered" evidence="1">
    <location>
        <begin position="161"/>
        <end position="182"/>
    </location>
</feature>
<protein>
    <submittedName>
        <fullName evidence="2">Uncharacterized protein</fullName>
    </submittedName>
</protein>
<comment type="caution">
    <text evidence="2">The sequence shown here is derived from an EMBL/GenBank/DDBJ whole genome shotgun (WGS) entry which is preliminary data.</text>
</comment>
<name>A0A815Y7E9_9BILA</name>
<dbReference type="EMBL" id="CAJNOQ010029171">
    <property type="protein sequence ID" value="CAF1566889.1"/>
    <property type="molecule type" value="Genomic_DNA"/>
</dbReference>
<sequence length="182" mass="20363">VKNMNDSLSDTYCPCCTILGKPQSRVNFLILSGLPESPISGQIKSKLTNSEKFNNNLEKLITYRNYSIASDMQNQLKKICNELTENDGASTTLSSPIASIVKVEGKKARTCCYGIRNLILPANQASYVQSQTNVQTGIYSYYSINAFLWDKLKEDILDELNPKPENEEEGNSSALNTRYLRC</sequence>
<evidence type="ECO:0000313" key="3">
    <source>
        <dbReference type="EMBL" id="CAF4429285.1"/>
    </source>
</evidence>
<dbReference type="AlphaFoldDB" id="A0A815Y7E9"/>
<organism evidence="2 4">
    <name type="scientific">Didymodactylos carnosus</name>
    <dbReference type="NCBI Taxonomy" id="1234261"/>
    <lineage>
        <taxon>Eukaryota</taxon>
        <taxon>Metazoa</taxon>
        <taxon>Spiralia</taxon>
        <taxon>Gnathifera</taxon>
        <taxon>Rotifera</taxon>
        <taxon>Eurotatoria</taxon>
        <taxon>Bdelloidea</taxon>
        <taxon>Philodinida</taxon>
        <taxon>Philodinidae</taxon>
        <taxon>Didymodactylos</taxon>
    </lineage>
</organism>
<dbReference type="Proteomes" id="UP000681722">
    <property type="component" value="Unassembled WGS sequence"/>
</dbReference>
<evidence type="ECO:0000313" key="4">
    <source>
        <dbReference type="Proteomes" id="UP000663829"/>
    </source>
</evidence>
<feature type="non-terminal residue" evidence="2">
    <location>
        <position position="1"/>
    </location>
</feature>
<accession>A0A815Y7E9</accession>
<dbReference type="Proteomes" id="UP000663829">
    <property type="component" value="Unassembled WGS sequence"/>
</dbReference>
<evidence type="ECO:0000313" key="2">
    <source>
        <dbReference type="EMBL" id="CAF1566889.1"/>
    </source>
</evidence>
<reference evidence="2" key="1">
    <citation type="submission" date="2021-02" db="EMBL/GenBank/DDBJ databases">
        <authorList>
            <person name="Nowell W R."/>
        </authorList>
    </citation>
    <scope>NUCLEOTIDE SEQUENCE</scope>
</reference>
<proteinExistence type="predicted"/>
<keyword evidence="4" id="KW-1185">Reference proteome</keyword>
<evidence type="ECO:0000256" key="1">
    <source>
        <dbReference type="SAM" id="MobiDB-lite"/>
    </source>
</evidence>
<dbReference type="EMBL" id="CAJOBC010094976">
    <property type="protein sequence ID" value="CAF4429285.1"/>
    <property type="molecule type" value="Genomic_DNA"/>
</dbReference>